<name>A0A7Z0DKU2_9ACTN</name>
<keyword evidence="1" id="KW-0472">Membrane</keyword>
<feature type="transmembrane region" description="Helical" evidence="1">
    <location>
        <begin position="36"/>
        <end position="57"/>
    </location>
</feature>
<dbReference type="RefSeq" id="WP_218860704.1">
    <property type="nucleotide sequence ID" value="NZ_JACBZR010000001.1"/>
</dbReference>
<dbReference type="Proteomes" id="UP000564496">
    <property type="component" value="Unassembled WGS sequence"/>
</dbReference>
<keyword evidence="3" id="KW-1185">Reference proteome</keyword>
<keyword evidence="1" id="KW-0812">Transmembrane</keyword>
<accession>A0A7Z0DKU2</accession>
<organism evidence="2 3">
    <name type="scientific">Nocardioides panzhihuensis</name>
    <dbReference type="NCBI Taxonomy" id="860243"/>
    <lineage>
        <taxon>Bacteria</taxon>
        <taxon>Bacillati</taxon>
        <taxon>Actinomycetota</taxon>
        <taxon>Actinomycetes</taxon>
        <taxon>Propionibacteriales</taxon>
        <taxon>Nocardioidaceae</taxon>
        <taxon>Nocardioides</taxon>
    </lineage>
</organism>
<evidence type="ECO:0000313" key="3">
    <source>
        <dbReference type="Proteomes" id="UP000564496"/>
    </source>
</evidence>
<dbReference type="EMBL" id="JACBZR010000001">
    <property type="protein sequence ID" value="NYI77250.1"/>
    <property type="molecule type" value="Genomic_DNA"/>
</dbReference>
<evidence type="ECO:0000313" key="2">
    <source>
        <dbReference type="EMBL" id="NYI77250.1"/>
    </source>
</evidence>
<reference evidence="2 3" key="1">
    <citation type="submission" date="2020-07" db="EMBL/GenBank/DDBJ databases">
        <title>Sequencing the genomes of 1000 actinobacteria strains.</title>
        <authorList>
            <person name="Klenk H.-P."/>
        </authorList>
    </citation>
    <scope>NUCLEOTIDE SEQUENCE [LARGE SCALE GENOMIC DNA]</scope>
    <source>
        <strain evidence="2 3">DSM 26487</strain>
    </source>
</reference>
<dbReference type="AlphaFoldDB" id="A0A7Z0DKU2"/>
<gene>
    <name evidence="2" type="ORF">BJ988_001898</name>
</gene>
<proteinExistence type="predicted"/>
<sequence length="154" mass="15586">MILLLALVGLLAIVVMILRGAVDVATPETWKVPGAALRALGLLAGGLALGTYAWGLLHVAGAWLDAADGGTSSSPPPPCRDHLDEARAIQVVGYDLDVVPPGFNCELTDGTSVEIPVVPGYITPAAMVLGAVALVGLGVSTRLQSRTAVAGAKL</sequence>
<comment type="caution">
    <text evidence="2">The sequence shown here is derived from an EMBL/GenBank/DDBJ whole genome shotgun (WGS) entry which is preliminary data.</text>
</comment>
<protein>
    <submittedName>
        <fullName evidence="2">Uncharacterized protein</fullName>
    </submittedName>
</protein>
<evidence type="ECO:0000256" key="1">
    <source>
        <dbReference type="SAM" id="Phobius"/>
    </source>
</evidence>
<keyword evidence="1" id="KW-1133">Transmembrane helix</keyword>